<keyword evidence="3" id="KW-1185">Reference proteome</keyword>
<evidence type="ECO:0000313" key="3">
    <source>
        <dbReference type="Proteomes" id="UP000249056"/>
    </source>
</evidence>
<sequence length="275" mass="29222">MRLDVHFPSCYNPAAGLTNYKTNMDWPTKGNCPEGWVHTPHIFYEVYYNTPLFDSQWTPGQGKQPFILSNGDPTGYSLHADFISGWDVETLQQIIDNCDAGDSGMDKMPSEASTVTPTAVAGDDVISSSVITYGGRVVTSIVTVHANTLIYKTISVTANQAVPTGSSLSTGVLATVSGYTYAGCYADQEPSRSLSGVEFADLGLDAVSNTACVAYCSAKDIALRELSTEDSVSAAVIACPDVCGGALALSVYSTGGTGKKEKRMSRHLYRHLAAN</sequence>
<reference evidence="2 3" key="1">
    <citation type="submission" date="2018-06" db="EMBL/GenBank/DDBJ databases">
        <title>Genome Sequence of the Brown Rot Fungal Pathogen Monilinia fructigena.</title>
        <authorList>
            <person name="Landi L."/>
            <person name="De Miccolis Angelini R.M."/>
            <person name="Pollastro S."/>
            <person name="Abate D."/>
            <person name="Faretra F."/>
            <person name="Romanazzi G."/>
        </authorList>
    </citation>
    <scope>NUCLEOTIDE SEQUENCE [LARGE SCALE GENOMIC DNA]</scope>
    <source>
        <strain evidence="2 3">Mfrg269</strain>
    </source>
</reference>
<dbReference type="PANTHER" id="PTHR43662:SF11">
    <property type="entry name" value="WSC DOMAIN-CONTAINING PROTEIN"/>
    <property type="match status" value="1"/>
</dbReference>
<dbReference type="InterPro" id="IPR018535">
    <property type="entry name" value="DUF1996"/>
</dbReference>
<gene>
    <name evidence="2" type="ORF">DID88_010059</name>
</gene>
<feature type="domain" description="DUF1996" evidence="1">
    <location>
        <begin position="1"/>
        <end position="86"/>
    </location>
</feature>
<evidence type="ECO:0000259" key="1">
    <source>
        <dbReference type="Pfam" id="PF09362"/>
    </source>
</evidence>
<proteinExistence type="predicted"/>
<comment type="caution">
    <text evidence="2">The sequence shown here is derived from an EMBL/GenBank/DDBJ whole genome shotgun (WGS) entry which is preliminary data.</text>
</comment>
<protein>
    <recommendedName>
        <fullName evidence="1">DUF1996 domain-containing protein</fullName>
    </recommendedName>
</protein>
<dbReference type="OrthoDB" id="74764at2759"/>
<name>A0A395INJ3_9HELO</name>
<evidence type="ECO:0000313" key="2">
    <source>
        <dbReference type="EMBL" id="RAL60963.1"/>
    </source>
</evidence>
<dbReference type="Proteomes" id="UP000249056">
    <property type="component" value="Unassembled WGS sequence"/>
</dbReference>
<dbReference type="PANTHER" id="PTHR43662">
    <property type="match status" value="1"/>
</dbReference>
<organism evidence="2 3">
    <name type="scientific">Monilinia fructigena</name>
    <dbReference type="NCBI Taxonomy" id="38457"/>
    <lineage>
        <taxon>Eukaryota</taxon>
        <taxon>Fungi</taxon>
        <taxon>Dikarya</taxon>
        <taxon>Ascomycota</taxon>
        <taxon>Pezizomycotina</taxon>
        <taxon>Leotiomycetes</taxon>
        <taxon>Helotiales</taxon>
        <taxon>Sclerotiniaceae</taxon>
        <taxon>Monilinia</taxon>
    </lineage>
</organism>
<accession>A0A395INJ3</accession>
<dbReference type="AlphaFoldDB" id="A0A395INJ3"/>
<dbReference type="EMBL" id="QKRW01000035">
    <property type="protein sequence ID" value="RAL60963.1"/>
    <property type="molecule type" value="Genomic_DNA"/>
</dbReference>
<dbReference type="Pfam" id="PF09362">
    <property type="entry name" value="DUF1996"/>
    <property type="match status" value="1"/>
</dbReference>